<keyword evidence="3" id="KW-1185">Reference proteome</keyword>
<evidence type="ECO:0000313" key="3">
    <source>
        <dbReference type="Proteomes" id="UP000828390"/>
    </source>
</evidence>
<dbReference type="SUPFAM" id="SSF48726">
    <property type="entry name" value="Immunoglobulin"/>
    <property type="match status" value="1"/>
</dbReference>
<dbReference type="AlphaFoldDB" id="A0A9D4HT81"/>
<name>A0A9D4HT81_DREPO</name>
<gene>
    <name evidence="2" type="ORF">DPMN_056008</name>
</gene>
<accession>A0A9D4HT81</accession>
<proteinExistence type="predicted"/>
<organism evidence="2 3">
    <name type="scientific">Dreissena polymorpha</name>
    <name type="common">Zebra mussel</name>
    <name type="synonym">Mytilus polymorpha</name>
    <dbReference type="NCBI Taxonomy" id="45954"/>
    <lineage>
        <taxon>Eukaryota</taxon>
        <taxon>Metazoa</taxon>
        <taxon>Spiralia</taxon>
        <taxon>Lophotrochozoa</taxon>
        <taxon>Mollusca</taxon>
        <taxon>Bivalvia</taxon>
        <taxon>Autobranchia</taxon>
        <taxon>Heteroconchia</taxon>
        <taxon>Euheterodonta</taxon>
        <taxon>Imparidentia</taxon>
        <taxon>Neoheterodontei</taxon>
        <taxon>Myida</taxon>
        <taxon>Dreissenoidea</taxon>
        <taxon>Dreissenidae</taxon>
        <taxon>Dreissena</taxon>
    </lineage>
</organism>
<evidence type="ECO:0000256" key="1">
    <source>
        <dbReference type="SAM" id="MobiDB-lite"/>
    </source>
</evidence>
<reference evidence="2" key="2">
    <citation type="submission" date="2020-11" db="EMBL/GenBank/DDBJ databases">
        <authorList>
            <person name="McCartney M.A."/>
            <person name="Auch B."/>
            <person name="Kono T."/>
            <person name="Mallez S."/>
            <person name="Becker A."/>
            <person name="Gohl D.M."/>
            <person name="Silverstein K.A.T."/>
            <person name="Koren S."/>
            <person name="Bechman K.B."/>
            <person name="Herman A."/>
            <person name="Abrahante J.E."/>
            <person name="Garbe J."/>
        </authorList>
    </citation>
    <scope>NUCLEOTIDE SEQUENCE</scope>
    <source>
        <strain evidence="2">Duluth1</strain>
        <tissue evidence="2">Whole animal</tissue>
    </source>
</reference>
<feature type="region of interest" description="Disordered" evidence="1">
    <location>
        <begin position="1"/>
        <end position="43"/>
    </location>
</feature>
<reference evidence="2" key="1">
    <citation type="journal article" date="2019" name="bioRxiv">
        <title>The Genome of the Zebra Mussel, Dreissena polymorpha: A Resource for Invasive Species Research.</title>
        <authorList>
            <person name="McCartney M.A."/>
            <person name="Auch B."/>
            <person name="Kono T."/>
            <person name="Mallez S."/>
            <person name="Zhang Y."/>
            <person name="Obille A."/>
            <person name="Becker A."/>
            <person name="Abrahante J.E."/>
            <person name="Garbe J."/>
            <person name="Badalamenti J.P."/>
            <person name="Herman A."/>
            <person name="Mangelson H."/>
            <person name="Liachko I."/>
            <person name="Sullivan S."/>
            <person name="Sone E.D."/>
            <person name="Koren S."/>
            <person name="Silverstein K.A.T."/>
            <person name="Beckman K.B."/>
            <person name="Gohl D.M."/>
        </authorList>
    </citation>
    <scope>NUCLEOTIDE SEQUENCE</scope>
    <source>
        <strain evidence="2">Duluth1</strain>
        <tissue evidence="2">Whole animal</tissue>
    </source>
</reference>
<dbReference type="EMBL" id="JAIWYP010000012">
    <property type="protein sequence ID" value="KAH3730030.1"/>
    <property type="molecule type" value="Genomic_DNA"/>
</dbReference>
<dbReference type="Proteomes" id="UP000828390">
    <property type="component" value="Unassembled WGS sequence"/>
</dbReference>
<protein>
    <recommendedName>
        <fullName evidence="4">Ig-like domain-containing protein</fullName>
    </recommendedName>
</protein>
<dbReference type="InterPro" id="IPR036179">
    <property type="entry name" value="Ig-like_dom_sf"/>
</dbReference>
<feature type="compositionally biased region" description="Basic and acidic residues" evidence="1">
    <location>
        <begin position="7"/>
        <end position="16"/>
    </location>
</feature>
<dbReference type="InterPro" id="IPR013783">
    <property type="entry name" value="Ig-like_fold"/>
</dbReference>
<evidence type="ECO:0008006" key="4">
    <source>
        <dbReference type="Google" id="ProtNLM"/>
    </source>
</evidence>
<dbReference type="Gene3D" id="2.60.40.10">
    <property type="entry name" value="Immunoglobulins"/>
    <property type="match status" value="1"/>
</dbReference>
<sequence>MGGASRSETDRERGGGCERQLIRPRRRNKGQDGVEGMQRKRRRYQSRHQLLFLDHSQRRQPQSEPTVVWAIPNLKAVATKTLSASSLIDPSFDTKTQNNTATAGENAEPRCIPENEKRYGRKTLNSKDESRYIDDSRISVDRPKIRYSNIRIREARFNDRGEYLCQTNTKPILINRIKLLV</sequence>
<evidence type="ECO:0000313" key="2">
    <source>
        <dbReference type="EMBL" id="KAH3730030.1"/>
    </source>
</evidence>
<comment type="caution">
    <text evidence="2">The sequence shown here is derived from an EMBL/GenBank/DDBJ whole genome shotgun (WGS) entry which is preliminary data.</text>
</comment>